<protein>
    <recommendedName>
        <fullName evidence="3">Ras-GEF domain-containing protein</fullName>
    </recommendedName>
</protein>
<dbReference type="OrthoDB" id="4312812at2759"/>
<organism evidence="1 2">
    <name type="scientific">Penicillium ucsense</name>
    <dbReference type="NCBI Taxonomy" id="2839758"/>
    <lineage>
        <taxon>Eukaryota</taxon>
        <taxon>Fungi</taxon>
        <taxon>Dikarya</taxon>
        <taxon>Ascomycota</taxon>
        <taxon>Pezizomycotina</taxon>
        <taxon>Eurotiomycetes</taxon>
        <taxon>Eurotiomycetidae</taxon>
        <taxon>Eurotiales</taxon>
        <taxon>Aspergillaceae</taxon>
        <taxon>Penicillium</taxon>
    </lineage>
</organism>
<keyword evidence="2" id="KW-1185">Reference proteome</keyword>
<gene>
    <name evidence="1" type="ORF">PECM_001184</name>
</gene>
<evidence type="ECO:0000313" key="2">
    <source>
        <dbReference type="Proteomes" id="UP000631181"/>
    </source>
</evidence>
<dbReference type="AlphaFoldDB" id="A0A8J8WMS2"/>
<comment type="caution">
    <text evidence="1">The sequence shown here is derived from an EMBL/GenBank/DDBJ whole genome shotgun (WGS) entry which is preliminary data.</text>
</comment>
<sequence length="478" mass="54434">MNRVNVSRTDSPSTMDQAHAKPSYHAMFHAGAEFPRFAISYRWWEDEATAVLWAFNIPAICQVIRYGLFRDESFPRNSLLSRNTDTIDAFLVTLARNDEHQLLGSLSHVQRVEEILRRSRITPFKPVAWMWFPPQPGHAQTVEEIANAIEAESHHQFRKIAFEEMVRASLGYNAPSVEWFLLQHTVLYIYLVDHLRTYPEEFSLYLAVQENLRDQSPFARRALIHALRAVNPDAARNLPQSSSPGFSFIAEPVQALFKDQPPSLTTILKILSVLAIRFRRQYVHCARMEWGTPLDTSILFLEDCLNATSPRNLARTMTGTDELDFSGLARQNIITNDVFVQAILTNWHDLITSVWECCVALPEVVPFLQECTQILLEARDYHSLTAVAIGLQRYNIGNAQSRGLNRPGSGIINIDPVLPPEVNAILNTAQNYASYRQHYQQNPGIPFLIPHLSEYQLHGESAIQDLLGYLHHQLSVDP</sequence>
<dbReference type="EMBL" id="WIWV01000012">
    <property type="protein sequence ID" value="KAF7718762.1"/>
    <property type="molecule type" value="Genomic_DNA"/>
</dbReference>
<accession>A0A8J8WMS2</accession>
<dbReference type="Proteomes" id="UP000631181">
    <property type="component" value="Unassembled WGS sequence"/>
</dbReference>
<proteinExistence type="predicted"/>
<evidence type="ECO:0008006" key="3">
    <source>
        <dbReference type="Google" id="ProtNLM"/>
    </source>
</evidence>
<evidence type="ECO:0000313" key="1">
    <source>
        <dbReference type="EMBL" id="KAF7718762.1"/>
    </source>
</evidence>
<name>A0A8J8WMS2_9EURO</name>
<reference evidence="1" key="1">
    <citation type="journal article" date="2020" name="Front. Microbiol.">
        <title>Gene regulatory networks of Penicillium echinulatum 2HH and Penicillium oxalicum 114-2 inferred by a computational biology approach.</title>
        <authorList>
            <person name="Lenz A.R."/>
            <person name="Galan-Vasquez E."/>
            <person name="Balbinot E."/>
            <person name="De Abreu F.P."/>
            <person name="De Oliveira N.S."/>
            <person name="Da Rosa L.O."/>
            <person name="De Avila E Silva S."/>
            <person name="Camassola M."/>
            <person name="Dillon A.J.P."/>
            <person name="Perez-Rueda E."/>
        </authorList>
    </citation>
    <scope>NUCLEOTIDE SEQUENCE</scope>
    <source>
        <strain evidence="1">S1M29</strain>
    </source>
</reference>